<name>A0A3B0SWR4_9ZZZZ</name>
<dbReference type="AlphaFoldDB" id="A0A3B0SWR4"/>
<protein>
    <recommendedName>
        <fullName evidence="1">Cell envelope-related transcriptional attenuator domain-containing protein</fullName>
    </recommendedName>
</protein>
<gene>
    <name evidence="2" type="ORF">MNBD_ACTINO01-1868</name>
</gene>
<dbReference type="InterPro" id="IPR004474">
    <property type="entry name" value="LytR_CpsA_psr"/>
</dbReference>
<evidence type="ECO:0000259" key="1">
    <source>
        <dbReference type="Pfam" id="PF03816"/>
    </source>
</evidence>
<feature type="domain" description="Cell envelope-related transcriptional attenuator" evidence="1">
    <location>
        <begin position="2"/>
        <end position="146"/>
    </location>
</feature>
<dbReference type="InterPro" id="IPR050922">
    <property type="entry name" value="LytR/CpsA/Psr_CW_biosynth"/>
</dbReference>
<dbReference type="Gene3D" id="3.40.630.190">
    <property type="entry name" value="LCP protein"/>
    <property type="match status" value="1"/>
</dbReference>
<sequence length="243" mass="26488">FMVSLPRDLYVKNPCTGRQGRINTLMRGCESQGINGPSLVAYQVGLFTGIEVDHFATFNFESFEQIIDAVGGVEICVEYPVFDAKSQLNLPAGCTNASGEQALAWVRSRHTQQKVNGSWRTMPGAGDLLRNQHQQDVIIELFKKLKAFDSPAQLTASVASLADTFVLSDTLGLAGAVNLAWSIRGIDVDTINRIKIPVRLTRSSTNQSILVATAPFDEVLVEQYGGSLPGEDREPKETSAQSR</sequence>
<dbReference type="EMBL" id="UOEI01000432">
    <property type="protein sequence ID" value="VAW05527.1"/>
    <property type="molecule type" value="Genomic_DNA"/>
</dbReference>
<accession>A0A3B0SWR4</accession>
<proteinExistence type="predicted"/>
<reference evidence="2" key="1">
    <citation type="submission" date="2018-06" db="EMBL/GenBank/DDBJ databases">
        <authorList>
            <person name="Zhirakovskaya E."/>
        </authorList>
    </citation>
    <scope>NUCLEOTIDE SEQUENCE</scope>
</reference>
<dbReference type="Pfam" id="PF03816">
    <property type="entry name" value="LytR_cpsA_psr"/>
    <property type="match status" value="1"/>
</dbReference>
<dbReference type="PANTHER" id="PTHR33392:SF6">
    <property type="entry name" value="POLYISOPRENYL-TEICHOIC ACID--PEPTIDOGLYCAN TEICHOIC ACID TRANSFERASE TAGU"/>
    <property type="match status" value="1"/>
</dbReference>
<dbReference type="PANTHER" id="PTHR33392">
    <property type="entry name" value="POLYISOPRENYL-TEICHOIC ACID--PEPTIDOGLYCAN TEICHOIC ACID TRANSFERASE TAGU"/>
    <property type="match status" value="1"/>
</dbReference>
<evidence type="ECO:0000313" key="2">
    <source>
        <dbReference type="EMBL" id="VAW05527.1"/>
    </source>
</evidence>
<feature type="non-terminal residue" evidence="2">
    <location>
        <position position="1"/>
    </location>
</feature>
<organism evidence="2">
    <name type="scientific">hydrothermal vent metagenome</name>
    <dbReference type="NCBI Taxonomy" id="652676"/>
    <lineage>
        <taxon>unclassified sequences</taxon>
        <taxon>metagenomes</taxon>
        <taxon>ecological metagenomes</taxon>
    </lineage>
</organism>
<dbReference type="NCBIfam" id="TIGR00350">
    <property type="entry name" value="lytR_cpsA_psr"/>
    <property type="match status" value="1"/>
</dbReference>